<dbReference type="RefSeq" id="WP_346819486.1">
    <property type="nucleotide sequence ID" value="NZ_JBDKWZ010000001.1"/>
</dbReference>
<evidence type="ECO:0000313" key="2">
    <source>
        <dbReference type="EMBL" id="MEN7546704.1"/>
    </source>
</evidence>
<gene>
    <name evidence="2" type="ORF">AAG747_02215</name>
</gene>
<evidence type="ECO:0000313" key="3">
    <source>
        <dbReference type="Proteomes" id="UP001403385"/>
    </source>
</evidence>
<organism evidence="2 3">
    <name type="scientific">Rapidithrix thailandica</name>
    <dbReference type="NCBI Taxonomy" id="413964"/>
    <lineage>
        <taxon>Bacteria</taxon>
        <taxon>Pseudomonadati</taxon>
        <taxon>Bacteroidota</taxon>
        <taxon>Cytophagia</taxon>
        <taxon>Cytophagales</taxon>
        <taxon>Flammeovirgaceae</taxon>
        <taxon>Rapidithrix</taxon>
    </lineage>
</organism>
<keyword evidence="3" id="KW-1185">Reference proteome</keyword>
<protein>
    <submittedName>
        <fullName evidence="2">DUF4384 domain-containing protein</fullName>
    </submittedName>
</protein>
<dbReference type="AlphaFoldDB" id="A0AAW9RPH9"/>
<comment type="caution">
    <text evidence="2">The sequence shown here is derived from an EMBL/GenBank/DDBJ whole genome shotgun (WGS) entry which is preliminary data.</text>
</comment>
<dbReference type="InterPro" id="IPR025493">
    <property type="entry name" value="DUF4384"/>
</dbReference>
<proteinExistence type="predicted"/>
<sequence>MKQNLIPLKTMHVPKLLSTFVLVLTSLSLFAQEPFWTDYARRKAKLPESRYLVGFSSQAQVSAARKEDAMEALLEMAKKQLVESVQVTVKSISTMNIENLDSKTLEYFKQSSVSYSNLNISGLKTETYYDAKKQEAFAIAYARRSEVTENYRQTLLKNLHTLESSLKEIGRYFTEENQEMAIKTCFGSQTLFREIEEAQTIIIAMGQTSQEEIKASIEKYHLYQTQVNQYLTQLTSYEKLTLNEVAFYISAGFKAQIGRPVASTQLYNFTYENTQVGSEFSQRLSLALEQKLIQEGEFEIVKPTEYSENFKPLHLITGTYWKEANRLKIVAILRNARNGKAIASMEGYLPLQWLTQNQVDYVPENFQQAQQEEKTFVEEATKHQDFYIDMWTNKGKDGLVFSEGELLKISVNTNESCYLRVIYHLADGSRVLLLDNYYIADAHTNTTYTLPHEFECAAPFGVETLQVNAQTRKFKPLEVEEEYGYVFIQNDLESLLENTRGFVKVKKVKTAEKRLTITTVGHN</sequence>
<feature type="domain" description="DUF4384" evidence="1">
    <location>
        <begin position="401"/>
        <end position="470"/>
    </location>
</feature>
<accession>A0AAW9RPH9</accession>
<name>A0AAW9RPH9_9BACT</name>
<reference evidence="2 3" key="1">
    <citation type="submission" date="2024-04" db="EMBL/GenBank/DDBJ databases">
        <title>Novel genus in family Flammeovirgaceae.</title>
        <authorList>
            <person name="Nguyen T.H."/>
            <person name="Vuong T.Q."/>
            <person name="Le H."/>
            <person name="Kim S.-G."/>
        </authorList>
    </citation>
    <scope>NUCLEOTIDE SEQUENCE [LARGE SCALE GENOMIC DNA]</scope>
    <source>
        <strain evidence="2 3">JCM 23209</strain>
    </source>
</reference>
<dbReference type="Pfam" id="PF14326">
    <property type="entry name" value="DUF4384"/>
    <property type="match status" value="1"/>
</dbReference>
<evidence type="ECO:0000259" key="1">
    <source>
        <dbReference type="Pfam" id="PF14326"/>
    </source>
</evidence>
<dbReference type="Proteomes" id="UP001403385">
    <property type="component" value="Unassembled WGS sequence"/>
</dbReference>
<dbReference type="EMBL" id="JBDKWZ010000001">
    <property type="protein sequence ID" value="MEN7546704.1"/>
    <property type="molecule type" value="Genomic_DNA"/>
</dbReference>